<feature type="region of interest" description="Disordered" evidence="1">
    <location>
        <begin position="102"/>
        <end position="142"/>
    </location>
</feature>
<proteinExistence type="predicted"/>
<evidence type="ECO:0000256" key="1">
    <source>
        <dbReference type="SAM" id="MobiDB-lite"/>
    </source>
</evidence>
<dbReference type="OrthoDB" id="8820900at2"/>
<feature type="region of interest" description="Disordered" evidence="1">
    <location>
        <begin position="609"/>
        <end position="631"/>
    </location>
</feature>
<protein>
    <submittedName>
        <fullName evidence="2">Type III secretion system effector protein XopK</fullName>
    </submittedName>
</protein>
<dbReference type="RefSeq" id="WP_104558678.1">
    <property type="nucleotide sequence ID" value="NZ_CP043476.1"/>
</dbReference>
<dbReference type="EMBL" id="MDEG01000014">
    <property type="protein sequence ID" value="PPU96499.1"/>
    <property type="molecule type" value="Genomic_DNA"/>
</dbReference>
<organism evidence="2 3">
    <name type="scientific">Xanthomonas hyacinthi</name>
    <dbReference type="NCBI Taxonomy" id="56455"/>
    <lineage>
        <taxon>Bacteria</taxon>
        <taxon>Pseudomonadati</taxon>
        <taxon>Pseudomonadota</taxon>
        <taxon>Gammaproteobacteria</taxon>
        <taxon>Lysobacterales</taxon>
        <taxon>Lysobacteraceae</taxon>
        <taxon>Xanthomonas</taxon>
    </lineage>
</organism>
<name>A0A2S7ETS5_9XANT</name>
<feature type="region of interest" description="Disordered" evidence="1">
    <location>
        <begin position="494"/>
        <end position="518"/>
    </location>
</feature>
<gene>
    <name evidence="2" type="ORF">XhyaCFBP1156_14530</name>
</gene>
<comment type="caution">
    <text evidence="2">The sequence shown here is derived from an EMBL/GenBank/DDBJ whole genome shotgun (WGS) entry which is preliminary data.</text>
</comment>
<accession>A0A2S7ETS5</accession>
<dbReference type="Proteomes" id="UP000238261">
    <property type="component" value="Unassembled WGS sequence"/>
</dbReference>
<sequence length="857" mass="90950">MRIQQHTRSSACPLDPSIPDVPVAPKHTQVAYGWPLGLEALKKNPVQGRSDSGHAPKRHRGENTVAEIQEAEAAYDVFVVAKYLADPLHGTADNTAELINEVPMSGEPEHPPKAEQPVPNEHTHANHTPVPAHHHAQPAVDAGHRQDLHPIAHATRESILHTLAENGAPDGTFELAMSLSISGAMLPLSGLAIYAAYKETREVTEQRSALRQRSHQLQSQRTLLQPALESDTLADAAGAQIHALNDAIDTVAYHQQRNTRDGRIAVTSLASAAVISTKAAEELAIQGGLAIGAKSATAAGLIGHSTAAAGAASAAGIAGTFVLAPLASVAAVGLGGTFLHQSRKEKARVVADVARVESFLQQLEPSDLSPGAQRYQHFLSTKLAQRSGFAGSFNTWNKGFVVGGATYTASAFAKTGISAAVLLSAATVTGPVGTGLIVGAGLLGAATMGVGGHQFLLAHGRQKRYRNYETSDMPNVDRALLAVADLLPASKATAAATQGESELRSALPASTGDRETAPDMVVEGSAADRQKQYHAMPRCTDEPAATAQPAKADQALPAVADALPATETARTAPQHGFELRSALHACTDGQEKARETFLQSCADDQKKHYRAVPRSTDEHRATGQPAHKASLKKRAKAALLAGATYGRAVLTGKPHEAGEKAARSYAKHTDTLTETGLAQWLQTPGSVKPQIAYMQCCLELQKKYLQSKLRARVELPPMDAATGPARDAETVRTPAQQAQTRLTVQLREAHERDEFQLRTVNLMLEELGMAEEELESSDTKKNERAGNRMQGLQQRLIGVLTANEITPQPGATGFAHFCMKQARQYTTDLRGTLLSTEMQAARIREDAAAAATSAPTA</sequence>
<keyword evidence="3" id="KW-1185">Reference proteome</keyword>
<dbReference type="NCBIfam" id="NF041350">
    <property type="entry name" value="XopK"/>
    <property type="match status" value="1"/>
</dbReference>
<reference evidence="3" key="1">
    <citation type="submission" date="2016-08" db="EMBL/GenBank/DDBJ databases">
        <authorList>
            <person name="Merda D."/>
            <person name="Briand M."/>
            <person name="Taghouti G."/>
            <person name="Carrere S."/>
            <person name="Gouzy J."/>
            <person name="Portier P."/>
            <person name="Jacques M.-A."/>
            <person name="Fischer-Le Saux M."/>
        </authorList>
    </citation>
    <scope>NUCLEOTIDE SEQUENCE [LARGE SCALE GENOMIC DNA]</scope>
    <source>
        <strain evidence="3">CFBP1156</strain>
    </source>
</reference>
<evidence type="ECO:0000313" key="2">
    <source>
        <dbReference type="EMBL" id="PPU96499.1"/>
    </source>
</evidence>
<evidence type="ECO:0000313" key="3">
    <source>
        <dbReference type="Proteomes" id="UP000238261"/>
    </source>
</evidence>
<dbReference type="AlphaFoldDB" id="A0A2S7ETS5"/>